<name>A0A6A0ACJ5_HAELA</name>
<dbReference type="EMBL" id="BLLF01004814">
    <property type="protein sequence ID" value="GFH30292.1"/>
    <property type="molecule type" value="Genomic_DNA"/>
</dbReference>
<sequence>MSRPKTKSSPLCVRGCCAQQHEPRGGRAGGGGGEGGQRDAQDGAGASSAVGGRGGMMHVAPKNKVQTK</sequence>
<organism evidence="2 3">
    <name type="scientific">Haematococcus lacustris</name>
    <name type="common">Green alga</name>
    <name type="synonym">Haematococcus pluvialis</name>
    <dbReference type="NCBI Taxonomy" id="44745"/>
    <lineage>
        <taxon>Eukaryota</taxon>
        <taxon>Viridiplantae</taxon>
        <taxon>Chlorophyta</taxon>
        <taxon>core chlorophytes</taxon>
        <taxon>Chlorophyceae</taxon>
        <taxon>CS clade</taxon>
        <taxon>Chlamydomonadales</taxon>
        <taxon>Haematococcaceae</taxon>
        <taxon>Haematococcus</taxon>
    </lineage>
</organism>
<protein>
    <submittedName>
        <fullName evidence="2">Uncharacterized protein</fullName>
    </submittedName>
</protein>
<gene>
    <name evidence="2" type="ORF">HaLaN_29116</name>
</gene>
<reference evidence="2 3" key="1">
    <citation type="submission" date="2020-02" db="EMBL/GenBank/DDBJ databases">
        <title>Draft genome sequence of Haematococcus lacustris strain NIES-144.</title>
        <authorList>
            <person name="Morimoto D."/>
            <person name="Nakagawa S."/>
            <person name="Yoshida T."/>
            <person name="Sawayama S."/>
        </authorList>
    </citation>
    <scope>NUCLEOTIDE SEQUENCE [LARGE SCALE GENOMIC DNA]</scope>
    <source>
        <strain evidence="2 3">NIES-144</strain>
    </source>
</reference>
<dbReference type="Proteomes" id="UP000485058">
    <property type="component" value="Unassembled WGS sequence"/>
</dbReference>
<proteinExistence type="predicted"/>
<evidence type="ECO:0000313" key="3">
    <source>
        <dbReference type="Proteomes" id="UP000485058"/>
    </source>
</evidence>
<feature type="non-terminal residue" evidence="2">
    <location>
        <position position="1"/>
    </location>
</feature>
<dbReference type="AlphaFoldDB" id="A0A6A0ACJ5"/>
<accession>A0A6A0ACJ5</accession>
<evidence type="ECO:0000313" key="2">
    <source>
        <dbReference type="EMBL" id="GFH30292.1"/>
    </source>
</evidence>
<evidence type="ECO:0000256" key="1">
    <source>
        <dbReference type="SAM" id="MobiDB-lite"/>
    </source>
</evidence>
<comment type="caution">
    <text evidence="2">The sequence shown here is derived from an EMBL/GenBank/DDBJ whole genome shotgun (WGS) entry which is preliminary data.</text>
</comment>
<feature type="compositionally biased region" description="Gly residues" evidence="1">
    <location>
        <begin position="26"/>
        <end position="35"/>
    </location>
</feature>
<feature type="region of interest" description="Disordered" evidence="1">
    <location>
        <begin position="20"/>
        <end position="68"/>
    </location>
</feature>
<keyword evidence="3" id="KW-1185">Reference proteome</keyword>